<protein>
    <recommendedName>
        <fullName evidence="2">NB-ARC domain-containing protein</fullName>
    </recommendedName>
</protein>
<dbReference type="Proteomes" id="UP001457282">
    <property type="component" value="Unassembled WGS sequence"/>
</dbReference>
<keyword evidence="4" id="KW-1185">Reference proteome</keyword>
<dbReference type="Gene3D" id="1.10.8.430">
    <property type="entry name" value="Helical domain of apoptotic protease-activating factors"/>
    <property type="match status" value="1"/>
</dbReference>
<dbReference type="PANTHER" id="PTHR36766">
    <property type="entry name" value="PLANT BROAD-SPECTRUM MILDEW RESISTANCE PROTEIN RPW8"/>
    <property type="match status" value="1"/>
</dbReference>
<dbReference type="PANTHER" id="PTHR36766:SF63">
    <property type="entry name" value="NB-ARC DOMAIN-CONTAINING PROTEIN"/>
    <property type="match status" value="1"/>
</dbReference>
<dbReference type="FunFam" id="1.10.8.430:FF:000003">
    <property type="entry name" value="Probable disease resistance protein At5g66910"/>
    <property type="match status" value="1"/>
</dbReference>
<comment type="caution">
    <text evidence="3">The sequence shown here is derived from an EMBL/GenBank/DDBJ whole genome shotgun (WGS) entry which is preliminary data.</text>
</comment>
<feature type="domain" description="NB-ARC" evidence="2">
    <location>
        <begin position="1"/>
        <end position="40"/>
    </location>
</feature>
<reference evidence="3 4" key="1">
    <citation type="journal article" date="2023" name="G3 (Bethesda)">
        <title>A chromosome-length genome assembly and annotation of blackberry (Rubus argutus, cv. 'Hillquist').</title>
        <authorList>
            <person name="Bruna T."/>
            <person name="Aryal R."/>
            <person name="Dudchenko O."/>
            <person name="Sargent D.J."/>
            <person name="Mead D."/>
            <person name="Buti M."/>
            <person name="Cavallini A."/>
            <person name="Hytonen T."/>
            <person name="Andres J."/>
            <person name="Pham M."/>
            <person name="Weisz D."/>
            <person name="Mascagni F."/>
            <person name="Usai G."/>
            <person name="Natali L."/>
            <person name="Bassil N."/>
            <person name="Fernandez G.E."/>
            <person name="Lomsadze A."/>
            <person name="Armour M."/>
            <person name="Olukolu B."/>
            <person name="Poorten T."/>
            <person name="Britton C."/>
            <person name="Davik J."/>
            <person name="Ashrafi H."/>
            <person name="Aiden E.L."/>
            <person name="Borodovsky M."/>
            <person name="Worthington M."/>
        </authorList>
    </citation>
    <scope>NUCLEOTIDE SEQUENCE [LARGE SCALE GENOMIC DNA]</scope>
    <source>
        <strain evidence="3">PI 553951</strain>
    </source>
</reference>
<evidence type="ECO:0000313" key="4">
    <source>
        <dbReference type="Proteomes" id="UP001457282"/>
    </source>
</evidence>
<evidence type="ECO:0000259" key="2">
    <source>
        <dbReference type="Pfam" id="PF00931"/>
    </source>
</evidence>
<proteinExistence type="predicted"/>
<organism evidence="3 4">
    <name type="scientific">Rubus argutus</name>
    <name type="common">Southern blackberry</name>
    <dbReference type="NCBI Taxonomy" id="59490"/>
    <lineage>
        <taxon>Eukaryota</taxon>
        <taxon>Viridiplantae</taxon>
        <taxon>Streptophyta</taxon>
        <taxon>Embryophyta</taxon>
        <taxon>Tracheophyta</taxon>
        <taxon>Spermatophyta</taxon>
        <taxon>Magnoliopsida</taxon>
        <taxon>eudicotyledons</taxon>
        <taxon>Gunneridae</taxon>
        <taxon>Pentapetalae</taxon>
        <taxon>rosids</taxon>
        <taxon>fabids</taxon>
        <taxon>Rosales</taxon>
        <taxon>Rosaceae</taxon>
        <taxon>Rosoideae</taxon>
        <taxon>Rosoideae incertae sedis</taxon>
        <taxon>Rubus</taxon>
    </lineage>
</organism>
<dbReference type="InterPro" id="IPR042197">
    <property type="entry name" value="Apaf_helical"/>
</dbReference>
<name>A0AAW1XQS1_RUBAR</name>
<keyword evidence="1" id="KW-0611">Plant defense</keyword>
<dbReference type="GO" id="GO:0043531">
    <property type="term" value="F:ADP binding"/>
    <property type="evidence" value="ECO:0007669"/>
    <property type="project" value="InterPro"/>
</dbReference>
<sequence>MLTTRNEDIASCSFGVESHVYRIQLLQENEAWDLFSKKAFLTYQNKCCPPELETLAWKLVKKCKGLPLALVALSGLMSSKKSPNQWSRVYNNLNWHLSNNPLLEDVKSIMLLSFNDFAISIEALFPLLLPFPRRLFNQQYKAH</sequence>
<accession>A0AAW1XQS1</accession>
<evidence type="ECO:0000313" key="3">
    <source>
        <dbReference type="EMBL" id="KAK9938793.1"/>
    </source>
</evidence>
<dbReference type="EMBL" id="JBEDUW010000003">
    <property type="protein sequence ID" value="KAK9938793.1"/>
    <property type="molecule type" value="Genomic_DNA"/>
</dbReference>
<gene>
    <name evidence="3" type="ORF">M0R45_015513</name>
</gene>
<dbReference type="Pfam" id="PF00931">
    <property type="entry name" value="NB-ARC"/>
    <property type="match status" value="1"/>
</dbReference>
<evidence type="ECO:0000256" key="1">
    <source>
        <dbReference type="ARBA" id="ARBA00022821"/>
    </source>
</evidence>
<dbReference type="InterPro" id="IPR002182">
    <property type="entry name" value="NB-ARC"/>
</dbReference>
<dbReference type="InterPro" id="IPR027417">
    <property type="entry name" value="P-loop_NTPase"/>
</dbReference>
<dbReference type="AlphaFoldDB" id="A0AAW1XQS1"/>
<dbReference type="SUPFAM" id="SSF52540">
    <property type="entry name" value="P-loop containing nucleoside triphosphate hydrolases"/>
    <property type="match status" value="1"/>
</dbReference>
<dbReference type="GO" id="GO:0006952">
    <property type="term" value="P:defense response"/>
    <property type="evidence" value="ECO:0007669"/>
    <property type="project" value="UniProtKB-KW"/>
</dbReference>